<evidence type="ECO:0000313" key="3">
    <source>
        <dbReference type="Proteomes" id="UP000821866"/>
    </source>
</evidence>
<accession>A0A9J6EE86</accession>
<name>A0A9J6EE86_RHIMP</name>
<gene>
    <name evidence="2" type="ORF">HPB51_026068</name>
</gene>
<comment type="caution">
    <text evidence="2">The sequence shown here is derived from an EMBL/GenBank/DDBJ whole genome shotgun (WGS) entry which is preliminary data.</text>
</comment>
<dbReference type="Proteomes" id="UP000821866">
    <property type="component" value="Chromosome 3"/>
</dbReference>
<dbReference type="EMBL" id="JABSTU010000005">
    <property type="protein sequence ID" value="KAH8032615.1"/>
    <property type="molecule type" value="Genomic_DNA"/>
</dbReference>
<evidence type="ECO:0000256" key="1">
    <source>
        <dbReference type="SAM" id="MobiDB-lite"/>
    </source>
</evidence>
<evidence type="ECO:0000313" key="2">
    <source>
        <dbReference type="EMBL" id="KAH8032615.1"/>
    </source>
</evidence>
<dbReference type="AlphaFoldDB" id="A0A9J6EE86"/>
<protein>
    <submittedName>
        <fullName evidence="2">Uncharacterized protein</fullName>
    </submittedName>
</protein>
<keyword evidence="3" id="KW-1185">Reference proteome</keyword>
<feature type="region of interest" description="Disordered" evidence="1">
    <location>
        <begin position="115"/>
        <end position="140"/>
    </location>
</feature>
<reference evidence="2" key="2">
    <citation type="submission" date="2021-09" db="EMBL/GenBank/DDBJ databases">
        <authorList>
            <person name="Jia N."/>
            <person name="Wang J."/>
            <person name="Shi W."/>
            <person name="Du L."/>
            <person name="Sun Y."/>
            <person name="Zhan W."/>
            <person name="Jiang J."/>
            <person name="Wang Q."/>
            <person name="Zhang B."/>
            <person name="Ji P."/>
            <person name="Sakyi L.B."/>
            <person name="Cui X."/>
            <person name="Yuan T."/>
            <person name="Jiang B."/>
            <person name="Yang W."/>
            <person name="Lam T.T.-Y."/>
            <person name="Chang Q."/>
            <person name="Ding S."/>
            <person name="Wang X."/>
            <person name="Zhu J."/>
            <person name="Ruan X."/>
            <person name="Zhao L."/>
            <person name="Wei J."/>
            <person name="Que T."/>
            <person name="Du C."/>
            <person name="Cheng J."/>
            <person name="Dai P."/>
            <person name="Han X."/>
            <person name="Huang E."/>
            <person name="Gao Y."/>
            <person name="Liu J."/>
            <person name="Shao H."/>
            <person name="Ye R."/>
            <person name="Li L."/>
            <person name="Wei W."/>
            <person name="Wang X."/>
            <person name="Wang C."/>
            <person name="Huo Q."/>
            <person name="Li W."/>
            <person name="Guo W."/>
            <person name="Chen H."/>
            <person name="Chen S."/>
            <person name="Zhou L."/>
            <person name="Zhou L."/>
            <person name="Ni X."/>
            <person name="Tian J."/>
            <person name="Zhou Y."/>
            <person name="Sheng Y."/>
            <person name="Liu T."/>
            <person name="Pan Y."/>
            <person name="Xia L."/>
            <person name="Li J."/>
            <person name="Zhao F."/>
            <person name="Cao W."/>
        </authorList>
    </citation>
    <scope>NUCLEOTIDE SEQUENCE</scope>
    <source>
        <strain evidence="2">Rmic-2018</strain>
        <tissue evidence="2">Larvae</tissue>
    </source>
</reference>
<sequence>MADVVESTRFEVELQDSAGLLSKQAGSPYIRDRKAIDAALNETALSQNAVSFVRKTPRASLGVSLHRREHGPPTHRRTGCEFPRLLEEPSSSLAAAEGRISSLSACLCLARREGVESRDDLSDLSILSGHQGSRLRGKRQ</sequence>
<reference evidence="2" key="1">
    <citation type="journal article" date="2020" name="Cell">
        <title>Large-Scale Comparative Analyses of Tick Genomes Elucidate Their Genetic Diversity and Vector Capacities.</title>
        <authorList>
            <consortium name="Tick Genome and Microbiome Consortium (TIGMIC)"/>
            <person name="Jia N."/>
            <person name="Wang J."/>
            <person name="Shi W."/>
            <person name="Du L."/>
            <person name="Sun Y."/>
            <person name="Zhan W."/>
            <person name="Jiang J.F."/>
            <person name="Wang Q."/>
            <person name="Zhang B."/>
            <person name="Ji P."/>
            <person name="Bell-Sakyi L."/>
            <person name="Cui X.M."/>
            <person name="Yuan T.T."/>
            <person name="Jiang B.G."/>
            <person name="Yang W.F."/>
            <person name="Lam T.T."/>
            <person name="Chang Q.C."/>
            <person name="Ding S.J."/>
            <person name="Wang X.J."/>
            <person name="Zhu J.G."/>
            <person name="Ruan X.D."/>
            <person name="Zhao L."/>
            <person name="Wei J.T."/>
            <person name="Ye R.Z."/>
            <person name="Que T.C."/>
            <person name="Du C.H."/>
            <person name="Zhou Y.H."/>
            <person name="Cheng J.X."/>
            <person name="Dai P.F."/>
            <person name="Guo W.B."/>
            <person name="Han X.H."/>
            <person name="Huang E.J."/>
            <person name="Li L.F."/>
            <person name="Wei W."/>
            <person name="Gao Y.C."/>
            <person name="Liu J.Z."/>
            <person name="Shao H.Z."/>
            <person name="Wang X."/>
            <person name="Wang C.C."/>
            <person name="Yang T.C."/>
            <person name="Huo Q.B."/>
            <person name="Li W."/>
            <person name="Chen H.Y."/>
            <person name="Chen S.E."/>
            <person name="Zhou L.G."/>
            <person name="Ni X.B."/>
            <person name="Tian J.H."/>
            <person name="Sheng Y."/>
            <person name="Liu T."/>
            <person name="Pan Y.S."/>
            <person name="Xia L.Y."/>
            <person name="Li J."/>
            <person name="Zhao F."/>
            <person name="Cao W.C."/>
        </authorList>
    </citation>
    <scope>NUCLEOTIDE SEQUENCE</scope>
    <source>
        <strain evidence="2">Rmic-2018</strain>
    </source>
</reference>
<organism evidence="2 3">
    <name type="scientific">Rhipicephalus microplus</name>
    <name type="common">Cattle tick</name>
    <name type="synonym">Boophilus microplus</name>
    <dbReference type="NCBI Taxonomy" id="6941"/>
    <lineage>
        <taxon>Eukaryota</taxon>
        <taxon>Metazoa</taxon>
        <taxon>Ecdysozoa</taxon>
        <taxon>Arthropoda</taxon>
        <taxon>Chelicerata</taxon>
        <taxon>Arachnida</taxon>
        <taxon>Acari</taxon>
        <taxon>Parasitiformes</taxon>
        <taxon>Ixodida</taxon>
        <taxon>Ixodoidea</taxon>
        <taxon>Ixodidae</taxon>
        <taxon>Rhipicephalinae</taxon>
        <taxon>Rhipicephalus</taxon>
        <taxon>Boophilus</taxon>
    </lineage>
</organism>
<proteinExistence type="predicted"/>